<feature type="transmembrane region" description="Helical" evidence="6">
    <location>
        <begin position="579"/>
        <end position="602"/>
    </location>
</feature>
<feature type="transmembrane region" description="Helical" evidence="6">
    <location>
        <begin position="212"/>
        <end position="231"/>
    </location>
</feature>
<feature type="domain" description="NADH:quinone oxidoreductase/Mrp antiporter transmembrane" evidence="7">
    <location>
        <begin position="133"/>
        <end position="356"/>
    </location>
</feature>
<dbReference type="GO" id="GO:0015990">
    <property type="term" value="P:electron transport coupled proton transport"/>
    <property type="evidence" value="ECO:0007669"/>
    <property type="project" value="TreeGrafter"/>
</dbReference>
<name>A0A4Q9BBT4_9BACT</name>
<evidence type="ECO:0000313" key="10">
    <source>
        <dbReference type="Proteomes" id="UP000293583"/>
    </source>
</evidence>
<keyword evidence="3 6" id="KW-1133">Transmembrane helix</keyword>
<dbReference type="GO" id="GO:0042773">
    <property type="term" value="P:ATP synthesis coupled electron transport"/>
    <property type="evidence" value="ECO:0007669"/>
    <property type="project" value="InterPro"/>
</dbReference>
<feature type="transmembrane region" description="Helical" evidence="6">
    <location>
        <begin position="505"/>
        <end position="524"/>
    </location>
</feature>
<evidence type="ECO:0000256" key="2">
    <source>
        <dbReference type="ARBA" id="ARBA00022692"/>
    </source>
</evidence>
<feature type="transmembrane region" description="Helical" evidence="6">
    <location>
        <begin position="475"/>
        <end position="493"/>
    </location>
</feature>
<evidence type="ECO:0000256" key="3">
    <source>
        <dbReference type="ARBA" id="ARBA00022989"/>
    </source>
</evidence>
<feature type="transmembrane region" description="Helical" evidence="6">
    <location>
        <begin position="29"/>
        <end position="54"/>
    </location>
</feature>
<dbReference type="InterPro" id="IPR001750">
    <property type="entry name" value="ND/Mrp_TM"/>
</dbReference>
<dbReference type="Proteomes" id="UP000293583">
    <property type="component" value="Unassembled WGS sequence"/>
</dbReference>
<organism evidence="9 10">
    <name type="scientific">Aquirufa antheringensis</name>
    <dbReference type="NCBI Taxonomy" id="2516559"/>
    <lineage>
        <taxon>Bacteria</taxon>
        <taxon>Pseudomonadati</taxon>
        <taxon>Bacteroidota</taxon>
        <taxon>Cytophagia</taxon>
        <taxon>Cytophagales</taxon>
        <taxon>Flectobacillaceae</taxon>
        <taxon>Aquirufa</taxon>
    </lineage>
</organism>
<dbReference type="AlphaFoldDB" id="A0A4Q9BBT4"/>
<dbReference type="Pfam" id="PF00361">
    <property type="entry name" value="Proton_antipo_M"/>
    <property type="match status" value="2"/>
</dbReference>
<gene>
    <name evidence="9" type="ORF">EWU20_08260</name>
</gene>
<feature type="transmembrane region" description="Helical" evidence="6">
    <location>
        <begin position="6"/>
        <end position="22"/>
    </location>
</feature>
<evidence type="ECO:0000313" key="9">
    <source>
        <dbReference type="EMBL" id="TBH73354.1"/>
    </source>
</evidence>
<dbReference type="GO" id="GO:0003954">
    <property type="term" value="F:NADH dehydrogenase activity"/>
    <property type="evidence" value="ECO:0007669"/>
    <property type="project" value="TreeGrafter"/>
</dbReference>
<evidence type="ECO:0000256" key="4">
    <source>
        <dbReference type="ARBA" id="ARBA00023136"/>
    </source>
</evidence>
<feature type="domain" description="NADH:quinone oxidoreductase/Mrp antiporter transmembrane" evidence="7">
    <location>
        <begin position="518"/>
        <end position="583"/>
    </location>
</feature>
<keyword evidence="10" id="KW-1185">Reference proteome</keyword>
<feature type="transmembrane region" description="Helical" evidence="6">
    <location>
        <begin position="84"/>
        <end position="103"/>
    </location>
</feature>
<evidence type="ECO:0000259" key="7">
    <source>
        <dbReference type="Pfam" id="PF00361"/>
    </source>
</evidence>
<feature type="domain" description="NADH-Ubiquinone oxidoreductase (complex I) chain 5 N-terminal" evidence="8">
    <location>
        <begin position="72"/>
        <end position="117"/>
    </location>
</feature>
<dbReference type="Pfam" id="PF00662">
    <property type="entry name" value="Proton_antipo_N"/>
    <property type="match status" value="1"/>
</dbReference>
<dbReference type="OrthoDB" id="9807568at2"/>
<dbReference type="GO" id="GO:0016020">
    <property type="term" value="C:membrane"/>
    <property type="evidence" value="ECO:0007669"/>
    <property type="project" value="UniProtKB-SubCell"/>
</dbReference>
<evidence type="ECO:0000256" key="5">
    <source>
        <dbReference type="RuleBase" id="RU000320"/>
    </source>
</evidence>
<comment type="caution">
    <text evidence="9">The sequence shown here is derived from an EMBL/GenBank/DDBJ whole genome shotgun (WGS) entry which is preliminary data.</text>
</comment>
<comment type="subcellular location">
    <subcellularLocation>
        <location evidence="1">Endomembrane system</location>
        <topology evidence="1">Multi-pass membrane protein</topology>
    </subcellularLocation>
    <subcellularLocation>
        <location evidence="5">Membrane</location>
        <topology evidence="5">Multi-pass membrane protein</topology>
    </subcellularLocation>
</comment>
<dbReference type="InterPro" id="IPR003945">
    <property type="entry name" value="NU5C-like"/>
</dbReference>
<evidence type="ECO:0000256" key="1">
    <source>
        <dbReference type="ARBA" id="ARBA00004127"/>
    </source>
</evidence>
<evidence type="ECO:0000256" key="6">
    <source>
        <dbReference type="SAM" id="Phobius"/>
    </source>
</evidence>
<feature type="transmembrane region" description="Helical" evidence="6">
    <location>
        <begin position="252"/>
        <end position="270"/>
    </location>
</feature>
<keyword evidence="2 5" id="KW-0812">Transmembrane</keyword>
<feature type="transmembrane region" description="Helical" evidence="6">
    <location>
        <begin position="450"/>
        <end position="468"/>
    </location>
</feature>
<dbReference type="GO" id="GO:0008137">
    <property type="term" value="F:NADH dehydrogenase (ubiquinone) activity"/>
    <property type="evidence" value="ECO:0007669"/>
    <property type="project" value="InterPro"/>
</dbReference>
<feature type="transmembrane region" description="Helical" evidence="6">
    <location>
        <begin position="545"/>
        <end position="567"/>
    </location>
</feature>
<reference evidence="9 10" key="1">
    <citation type="submission" date="2019-02" db="EMBL/GenBank/DDBJ databases">
        <title>Genome of a new Bacteroidetes strain.</title>
        <authorList>
            <person name="Pitt A."/>
        </authorList>
    </citation>
    <scope>NUCLEOTIDE SEQUENCE [LARGE SCALE GENOMIC DNA]</scope>
    <source>
        <strain evidence="9 10">103A-SOEBACH</strain>
    </source>
</reference>
<sequence>MNLTLHLFIWVPIFGFLVSLILPKKNETLISVTAFSTLAIQLSLATGFIAYWLFRGAKTIQINDLILFKNEEYVFQIDFLFDKITAVYLLVGAILTFMVTLYSRYYLHREAGYKRFFNTTLFFYVGYCVTTLSGNLETLFIGWEILGISSFLLISFYRERYLPVKNAVKVFSIYRIGDVGIILAMWASHHLWGQNITFSQLNNAELVHEHLQTHSIIGVFISLMFLLSATAKSAQLPFSSWLPRAMEGPTPSSAIFYGSLSVHIGVFLMLRTFPFWENQTSVRILIAGLGLLTALVATGIARVQSSVKSQIAYASIAQIGLIFIEVSLGFEKLALFHFAGNAFLRTYQLLVSPSVVSYLIREQFYHFEPRAHSIERLLPLKWRNTLYVLCLKEWNLDSMLYQYLWNPMKWAGNKLNFLNGKRLMAYFVPAFGISYYLINENQMNATALHWLPVVFAGIGLVLVFKSFTQRRSIRLSWILVIMNHFWIALAISLNEKFDSFESVLYLSGIMVAGLIGYLCLQRLFQQEGKMTLNRFQGLSENNPKIALIFLLACLGLTGFPITPTFIGEDLIFSHIHEDQFLLAGIVSLSFILDGLAVIRIYARIFMGPNYRTHATFSNRYF</sequence>
<evidence type="ECO:0000259" key="8">
    <source>
        <dbReference type="Pfam" id="PF00662"/>
    </source>
</evidence>
<feature type="transmembrane region" description="Helical" evidence="6">
    <location>
        <begin position="312"/>
        <end position="330"/>
    </location>
</feature>
<dbReference type="GO" id="GO:0012505">
    <property type="term" value="C:endomembrane system"/>
    <property type="evidence" value="ECO:0007669"/>
    <property type="project" value="UniProtKB-SubCell"/>
</dbReference>
<evidence type="ECO:0008006" key="11">
    <source>
        <dbReference type="Google" id="ProtNLM"/>
    </source>
</evidence>
<feature type="transmembrane region" description="Helical" evidence="6">
    <location>
        <begin position="115"/>
        <end position="134"/>
    </location>
</feature>
<keyword evidence="4 6" id="KW-0472">Membrane</keyword>
<dbReference type="PRINTS" id="PR01434">
    <property type="entry name" value="NADHDHGNASE5"/>
</dbReference>
<accession>A0A4Q9BBT4</accession>
<dbReference type="PANTHER" id="PTHR42829:SF2">
    <property type="entry name" value="NADH-UBIQUINONE OXIDOREDUCTASE CHAIN 5"/>
    <property type="match status" value="1"/>
</dbReference>
<dbReference type="InterPro" id="IPR001516">
    <property type="entry name" value="Proton_antipo_N"/>
</dbReference>
<protein>
    <recommendedName>
        <fullName evidence="11">NADH-quinone oxidoreductase subunit L</fullName>
    </recommendedName>
</protein>
<feature type="transmembrane region" description="Helical" evidence="6">
    <location>
        <begin position="140"/>
        <end position="158"/>
    </location>
</feature>
<feature type="transmembrane region" description="Helical" evidence="6">
    <location>
        <begin position="282"/>
        <end position="300"/>
    </location>
</feature>
<proteinExistence type="predicted"/>
<dbReference type="EMBL" id="SEWY01000003">
    <property type="protein sequence ID" value="TBH73354.1"/>
    <property type="molecule type" value="Genomic_DNA"/>
</dbReference>
<dbReference type="RefSeq" id="WP_130923443.1">
    <property type="nucleotide sequence ID" value="NZ_JAANOM010000003.1"/>
</dbReference>
<dbReference type="PANTHER" id="PTHR42829">
    <property type="entry name" value="NADH-UBIQUINONE OXIDOREDUCTASE CHAIN 5"/>
    <property type="match status" value="1"/>
</dbReference>
<feature type="transmembrane region" description="Helical" evidence="6">
    <location>
        <begin position="423"/>
        <end position="438"/>
    </location>
</feature>